<feature type="region of interest" description="Disordered" evidence="9">
    <location>
        <begin position="164"/>
        <end position="242"/>
    </location>
</feature>
<comment type="pathway">
    <text evidence="2">Protein modification; protein glycosylation.</text>
</comment>
<evidence type="ECO:0000256" key="10">
    <source>
        <dbReference type="SAM" id="Phobius"/>
    </source>
</evidence>
<comment type="similarity">
    <text evidence="3 8">Belongs to the glycosyl hydrolase 47 family.</text>
</comment>
<dbReference type="InterPro" id="IPR050749">
    <property type="entry name" value="Glycosyl_Hydrolase_47"/>
</dbReference>
<dbReference type="GO" id="GO:0036503">
    <property type="term" value="P:ERAD pathway"/>
    <property type="evidence" value="ECO:0007669"/>
    <property type="project" value="UniProtKB-ARBA"/>
</dbReference>
<evidence type="ECO:0000256" key="9">
    <source>
        <dbReference type="SAM" id="MobiDB-lite"/>
    </source>
</evidence>
<evidence type="ECO:0000256" key="4">
    <source>
        <dbReference type="ARBA" id="ARBA00022801"/>
    </source>
</evidence>
<feature type="disulfide bond" evidence="7">
    <location>
        <begin position="545"/>
        <end position="582"/>
    </location>
</feature>
<keyword evidence="4 8" id="KW-0378">Hydrolase</keyword>
<sequence length="727" mass="80990">MSSPSRAGSSPDRVALLREEKAEKAARTAYLDRMNQITQGLSIATNLASQWPWHSQKMALPVQSNSSAGSEEAASPRSASLRERRNRVLRFRIILGALAVAALVAAPWLFQGRFNAMLGSRIKMGGDRLPRDDQTSTFNSIVDASLESDLNRVEEIPTRVIWQNGPLSDSTGDLRFTGQEANSNPNENGPPVRTDEIGQGRPIPSQERAPDAKEMNRILEDEDSHKFSANTKKQASPKASRDDEMLDFVRDMIRHAWRGYHTYASAHDDLAPIAHTGRNWYPAGSLYNTPVDSLDTLWIAGLEKEYEEARVLVKKANWDVDASVSFFETTIRQLGGLLSAHSLTQDPLYLNLSHSLGLRLLKAVDPSSGLAGGAINLHTGAHVAHDWLQGMVGTAETGTYALEFAYLGKWTEDERFTGAVKDLSRTMEKLRGTTPVPGVWSDRIDPRGLNVVHTGRYGVGGGIDSFYEYLLKIWVWAGGPGGEADVNTDTAWAQVWRDMYEESVDAMLSHNGVNHTRPNGESVAFLTSWHHPSGGHDSTMEHLACFIPGMFVLGIMTAPEKLKDTHREAKILSWAKGVAESCVRMYSEGPLGLASDLVEMTGETLRPAGWGTSYHTRYILRPETLESLFLLWRHTHDPIYRQWARGILLSIERECRIETGGYAGIANVGVGNRGERHGREWNDMQESFLIAETLKYGYLIFEEDDVVRLDEWVFNTEAHPLRIPKWT</sequence>
<dbReference type="GO" id="GO:0000139">
    <property type="term" value="C:Golgi membrane"/>
    <property type="evidence" value="ECO:0007669"/>
    <property type="project" value="TreeGrafter"/>
</dbReference>
<dbReference type="InterPro" id="IPR001382">
    <property type="entry name" value="Glyco_hydro_47"/>
</dbReference>
<dbReference type="PANTHER" id="PTHR11742:SF6">
    <property type="entry name" value="MANNOSYL-OLIGOSACCHARIDE ALPHA-1,2-MANNOSIDASE IA-RELATED"/>
    <property type="match status" value="1"/>
</dbReference>
<keyword evidence="8" id="KW-0326">Glycosidase</keyword>
<keyword evidence="5 7" id="KW-1015">Disulfide bond</keyword>
<feature type="compositionally biased region" description="Basic and acidic residues" evidence="9">
    <location>
        <begin position="208"/>
        <end position="226"/>
    </location>
</feature>
<evidence type="ECO:0000256" key="5">
    <source>
        <dbReference type="ARBA" id="ARBA00023157"/>
    </source>
</evidence>
<dbReference type="GO" id="GO:0005975">
    <property type="term" value="P:carbohydrate metabolic process"/>
    <property type="evidence" value="ECO:0007669"/>
    <property type="project" value="InterPro"/>
</dbReference>
<keyword evidence="10" id="KW-0812">Transmembrane</keyword>
<protein>
    <recommendedName>
        <fullName evidence="8">alpha-1,2-Mannosidase</fullName>
        <ecNumber evidence="8">3.2.1.-</ecNumber>
    </recommendedName>
</protein>
<keyword evidence="10" id="KW-0472">Membrane</keyword>
<keyword evidence="6" id="KW-0106">Calcium</keyword>
<evidence type="ECO:0000256" key="8">
    <source>
        <dbReference type="RuleBase" id="RU361193"/>
    </source>
</evidence>
<evidence type="ECO:0000313" key="11">
    <source>
        <dbReference type="EMBL" id="KXS14482.1"/>
    </source>
</evidence>
<dbReference type="OrthoDB" id="8118055at2759"/>
<proteinExistence type="inferred from homology"/>
<dbReference type="GO" id="GO:0004571">
    <property type="term" value="F:mannosyl-oligosaccharide 1,2-alpha-mannosidase activity"/>
    <property type="evidence" value="ECO:0007669"/>
    <property type="project" value="InterPro"/>
</dbReference>
<dbReference type="AlphaFoldDB" id="A0A139ACE1"/>
<dbReference type="OMA" id="WIMELYD"/>
<evidence type="ECO:0000256" key="7">
    <source>
        <dbReference type="PIRSR" id="PIRSR601382-3"/>
    </source>
</evidence>
<dbReference type="SUPFAM" id="SSF48225">
    <property type="entry name" value="Seven-hairpin glycosidases"/>
    <property type="match status" value="1"/>
</dbReference>
<keyword evidence="10" id="KW-1133">Transmembrane helix</keyword>
<evidence type="ECO:0000256" key="2">
    <source>
        <dbReference type="ARBA" id="ARBA00004922"/>
    </source>
</evidence>
<gene>
    <name evidence="11" type="ORF">M427DRAFT_146047</name>
</gene>
<feature type="binding site" evidence="6">
    <location>
        <position position="716"/>
    </location>
    <ligand>
        <name>Ca(2+)</name>
        <dbReference type="ChEBI" id="CHEBI:29108"/>
    </ligand>
</feature>
<keyword evidence="6" id="KW-0479">Metal-binding</keyword>
<evidence type="ECO:0000313" key="12">
    <source>
        <dbReference type="Proteomes" id="UP000070544"/>
    </source>
</evidence>
<dbReference type="InterPro" id="IPR012341">
    <property type="entry name" value="6hp_glycosidase-like_sf"/>
</dbReference>
<evidence type="ECO:0000256" key="3">
    <source>
        <dbReference type="ARBA" id="ARBA00007658"/>
    </source>
</evidence>
<evidence type="ECO:0000256" key="6">
    <source>
        <dbReference type="PIRSR" id="PIRSR601382-2"/>
    </source>
</evidence>
<reference evidence="11 12" key="1">
    <citation type="journal article" date="2015" name="Genome Biol. Evol.">
        <title>Phylogenomic analyses indicate that early fungi evolved digesting cell walls of algal ancestors of land plants.</title>
        <authorList>
            <person name="Chang Y."/>
            <person name="Wang S."/>
            <person name="Sekimoto S."/>
            <person name="Aerts A.L."/>
            <person name="Choi C."/>
            <person name="Clum A."/>
            <person name="LaButti K.M."/>
            <person name="Lindquist E.A."/>
            <person name="Yee Ngan C."/>
            <person name="Ohm R.A."/>
            <person name="Salamov A.A."/>
            <person name="Grigoriev I.V."/>
            <person name="Spatafora J.W."/>
            <person name="Berbee M.L."/>
        </authorList>
    </citation>
    <scope>NUCLEOTIDE SEQUENCE [LARGE SCALE GENOMIC DNA]</scope>
    <source>
        <strain evidence="11 12">JEL478</strain>
    </source>
</reference>
<dbReference type="PRINTS" id="PR00747">
    <property type="entry name" value="GLYHDRLASE47"/>
</dbReference>
<dbReference type="GO" id="GO:0005783">
    <property type="term" value="C:endoplasmic reticulum"/>
    <property type="evidence" value="ECO:0007669"/>
    <property type="project" value="TreeGrafter"/>
</dbReference>
<organism evidence="11 12">
    <name type="scientific">Gonapodya prolifera (strain JEL478)</name>
    <name type="common">Monoblepharis prolifera</name>
    <dbReference type="NCBI Taxonomy" id="1344416"/>
    <lineage>
        <taxon>Eukaryota</taxon>
        <taxon>Fungi</taxon>
        <taxon>Fungi incertae sedis</taxon>
        <taxon>Chytridiomycota</taxon>
        <taxon>Chytridiomycota incertae sedis</taxon>
        <taxon>Monoblepharidomycetes</taxon>
        <taxon>Monoblepharidales</taxon>
        <taxon>Gonapodyaceae</taxon>
        <taxon>Gonapodya</taxon>
    </lineage>
</organism>
<dbReference type="STRING" id="1344416.A0A139ACE1"/>
<dbReference type="Gene3D" id="1.50.10.10">
    <property type="match status" value="1"/>
</dbReference>
<name>A0A139ACE1_GONPJ</name>
<dbReference type="GO" id="GO:0005509">
    <property type="term" value="F:calcium ion binding"/>
    <property type="evidence" value="ECO:0007669"/>
    <property type="project" value="InterPro"/>
</dbReference>
<dbReference type="Pfam" id="PF01532">
    <property type="entry name" value="Glyco_hydro_47"/>
    <property type="match status" value="1"/>
</dbReference>
<keyword evidence="12" id="KW-1185">Reference proteome</keyword>
<dbReference type="InterPro" id="IPR036026">
    <property type="entry name" value="Seven-hairpin_glycosidases"/>
</dbReference>
<accession>A0A139ACE1</accession>
<dbReference type="Proteomes" id="UP000070544">
    <property type="component" value="Unassembled WGS sequence"/>
</dbReference>
<dbReference type="EMBL" id="KQ965769">
    <property type="protein sequence ID" value="KXS14482.1"/>
    <property type="molecule type" value="Genomic_DNA"/>
</dbReference>
<feature type="transmembrane region" description="Helical" evidence="10">
    <location>
        <begin position="91"/>
        <end position="110"/>
    </location>
</feature>
<feature type="region of interest" description="Disordered" evidence="9">
    <location>
        <begin position="60"/>
        <end position="81"/>
    </location>
</feature>
<dbReference type="PANTHER" id="PTHR11742">
    <property type="entry name" value="MANNOSYL-OLIGOSACCHARIDE ALPHA-1,2-MANNOSIDASE-RELATED"/>
    <property type="match status" value="1"/>
</dbReference>
<comment type="cofactor">
    <cofactor evidence="1 6">
        <name>Ca(2+)</name>
        <dbReference type="ChEBI" id="CHEBI:29108"/>
    </cofactor>
</comment>
<feature type="compositionally biased region" description="Low complexity" evidence="9">
    <location>
        <begin position="64"/>
        <end position="79"/>
    </location>
</feature>
<dbReference type="EC" id="3.2.1.-" evidence="8"/>
<evidence type="ECO:0000256" key="1">
    <source>
        <dbReference type="ARBA" id="ARBA00001913"/>
    </source>
</evidence>